<evidence type="ECO:0000313" key="14">
    <source>
        <dbReference type="EMBL" id="KTQ95497.1"/>
    </source>
</evidence>
<keyword evidence="8" id="KW-0472">Membrane</keyword>
<evidence type="ECO:0000256" key="6">
    <source>
        <dbReference type="ARBA" id="ARBA00022500"/>
    </source>
</evidence>
<dbReference type="SUPFAM" id="SSF48029">
    <property type="entry name" value="FliG"/>
    <property type="match status" value="2"/>
</dbReference>
<dbReference type="Pfam" id="PF14841">
    <property type="entry name" value="FliG_M"/>
    <property type="match status" value="1"/>
</dbReference>
<name>A0A175R852_9HYPH</name>
<evidence type="ECO:0000259" key="13">
    <source>
        <dbReference type="Pfam" id="PF14842"/>
    </source>
</evidence>
<evidence type="ECO:0000256" key="3">
    <source>
        <dbReference type="ARBA" id="ARBA00010299"/>
    </source>
</evidence>
<keyword evidence="7" id="KW-0283">Flagellar rotation</keyword>
<accession>A0A175R852</accession>
<dbReference type="Pfam" id="PF01706">
    <property type="entry name" value="FliG_C"/>
    <property type="match status" value="1"/>
</dbReference>
<dbReference type="PRINTS" id="PR00954">
    <property type="entry name" value="FLGMOTORFLIG"/>
</dbReference>
<comment type="similarity">
    <text evidence="3">Belongs to the FliG family.</text>
</comment>
<dbReference type="GO" id="GO:0005886">
    <property type="term" value="C:plasma membrane"/>
    <property type="evidence" value="ECO:0007669"/>
    <property type="project" value="UniProtKB-SubCell"/>
</dbReference>
<dbReference type="Pfam" id="PF14842">
    <property type="entry name" value="FliG_N"/>
    <property type="match status" value="1"/>
</dbReference>
<evidence type="ECO:0000256" key="8">
    <source>
        <dbReference type="ARBA" id="ARBA00023136"/>
    </source>
</evidence>
<dbReference type="PANTHER" id="PTHR30534:SF0">
    <property type="entry name" value="FLAGELLAR MOTOR SWITCH PROTEIN FLIG"/>
    <property type="match status" value="1"/>
</dbReference>
<evidence type="ECO:0000259" key="11">
    <source>
        <dbReference type="Pfam" id="PF01706"/>
    </source>
</evidence>
<dbReference type="InterPro" id="IPR032779">
    <property type="entry name" value="FliG_M"/>
</dbReference>
<dbReference type="AlphaFoldDB" id="A0A175R852"/>
<dbReference type="PATRIC" id="fig|401562.3.peg.1854"/>
<keyword evidence="5" id="KW-1003">Cell membrane</keyword>
<dbReference type="STRING" id="401562.NS365_14265"/>
<evidence type="ECO:0000256" key="10">
    <source>
        <dbReference type="ARBA" id="ARBA00025598"/>
    </source>
</evidence>
<evidence type="ECO:0000259" key="12">
    <source>
        <dbReference type="Pfam" id="PF14841"/>
    </source>
</evidence>
<dbReference type="GO" id="GO:0006935">
    <property type="term" value="P:chemotaxis"/>
    <property type="evidence" value="ECO:0007669"/>
    <property type="project" value="UniProtKB-KW"/>
</dbReference>
<dbReference type="GO" id="GO:0009425">
    <property type="term" value="C:bacterial-type flagellum basal body"/>
    <property type="evidence" value="ECO:0007669"/>
    <property type="project" value="UniProtKB-SubCell"/>
</dbReference>
<dbReference type="EMBL" id="LDPZ01000022">
    <property type="protein sequence ID" value="KTQ95497.1"/>
    <property type="molecule type" value="Genomic_DNA"/>
</dbReference>
<organism evidence="14 15">
    <name type="scientific">Aureimonas ureilytica</name>
    <dbReference type="NCBI Taxonomy" id="401562"/>
    <lineage>
        <taxon>Bacteria</taxon>
        <taxon>Pseudomonadati</taxon>
        <taxon>Pseudomonadota</taxon>
        <taxon>Alphaproteobacteria</taxon>
        <taxon>Hyphomicrobiales</taxon>
        <taxon>Aurantimonadaceae</taxon>
        <taxon>Aureimonas</taxon>
    </lineage>
</organism>
<feature type="domain" description="Flagellar motor switch protein FliG middle" evidence="12">
    <location>
        <begin position="121"/>
        <end position="190"/>
    </location>
</feature>
<comment type="function">
    <text evidence="10">FliG is one of three proteins (FliG, FliN, FliM) that forms the rotor-mounted switch complex (C ring), located at the base of the basal body. This complex interacts with the CheY and CheZ chemotaxis proteins, in addition to contacting components of the motor that determine the direction of flagellar rotation.</text>
</comment>
<feature type="domain" description="Flagellar motor switch protein FliG N-terminal" evidence="13">
    <location>
        <begin position="9"/>
        <end position="96"/>
    </location>
</feature>
<dbReference type="PANTHER" id="PTHR30534">
    <property type="entry name" value="FLAGELLAR MOTOR SWITCH PROTEIN FLIG"/>
    <property type="match status" value="1"/>
</dbReference>
<keyword evidence="6" id="KW-0145">Chemotaxis</keyword>
<reference evidence="14 15" key="1">
    <citation type="journal article" date="2016" name="Front. Microbiol.">
        <title>Genomic Resource of Rice Seed Associated Bacteria.</title>
        <authorList>
            <person name="Midha S."/>
            <person name="Bansal K."/>
            <person name="Sharma S."/>
            <person name="Kumar N."/>
            <person name="Patil P.P."/>
            <person name="Chaudhry V."/>
            <person name="Patil P.B."/>
        </authorList>
    </citation>
    <scope>NUCLEOTIDE SEQUENCE [LARGE SCALE GENOMIC DNA]</scope>
    <source>
        <strain evidence="14 15">NS226</strain>
    </source>
</reference>
<dbReference type="Gene3D" id="1.10.220.30">
    <property type="match status" value="3"/>
</dbReference>
<evidence type="ECO:0000313" key="15">
    <source>
        <dbReference type="Proteomes" id="UP000078272"/>
    </source>
</evidence>
<dbReference type="InterPro" id="IPR023087">
    <property type="entry name" value="Flg_Motor_Flig_C"/>
</dbReference>
<feature type="domain" description="Flagellar motor switch protein FliG C-terminal" evidence="11">
    <location>
        <begin position="222"/>
        <end position="328"/>
    </location>
</feature>
<evidence type="ECO:0000256" key="9">
    <source>
        <dbReference type="ARBA" id="ARBA00023143"/>
    </source>
</evidence>
<evidence type="ECO:0000256" key="4">
    <source>
        <dbReference type="ARBA" id="ARBA00021870"/>
    </source>
</evidence>
<keyword evidence="9" id="KW-0975">Bacterial flagellum</keyword>
<evidence type="ECO:0000256" key="1">
    <source>
        <dbReference type="ARBA" id="ARBA00004117"/>
    </source>
</evidence>
<evidence type="ECO:0000256" key="5">
    <source>
        <dbReference type="ARBA" id="ARBA00022475"/>
    </source>
</evidence>
<gene>
    <name evidence="14" type="ORF">NS226_11655</name>
</gene>
<protein>
    <recommendedName>
        <fullName evidence="4">Flagellar motor switch protein FliG</fullName>
    </recommendedName>
</protein>
<evidence type="ECO:0000256" key="2">
    <source>
        <dbReference type="ARBA" id="ARBA00004413"/>
    </source>
</evidence>
<sequence length="333" mass="36359">MELEGPQKSGAARAAILLLTLGGEGAAKLLKHFSPEEIRTLRQGASQQKPITAVELDAIVADFQDAFRAGPGLIGLDSELSKLLRSSLSSEELALVFDADEAMEGDVGLPVWYEMEQLGAQAITALLLKEHPQVIAYAVQRLKAEVAAQVVASFEGPLRNDVVRRMLSAKPPTEQMSRLIEHRFRESFVSGGNGAERKQRHATLAEIVNRMEKRQTDDLLNAIETSEPEEAKELRKLLFAFEDIPGLPRKSRLLLFDAIPTETVTQSLSGTDETMREAVLSALGARARRMVEAELSRNEAVAATAVQDARRSIAAAALRLSAEGRLDLTERGE</sequence>
<proteinExistence type="inferred from homology"/>
<comment type="subcellular location">
    <subcellularLocation>
        <location evidence="1">Bacterial flagellum basal body</location>
    </subcellularLocation>
    <subcellularLocation>
        <location evidence="2">Cell membrane</location>
        <topology evidence="2">Peripheral membrane protein</topology>
        <orientation evidence="2">Cytoplasmic side</orientation>
    </subcellularLocation>
</comment>
<dbReference type="InterPro" id="IPR000090">
    <property type="entry name" value="Flg_Motor_Flig"/>
</dbReference>
<evidence type="ECO:0000256" key="7">
    <source>
        <dbReference type="ARBA" id="ARBA00022779"/>
    </source>
</evidence>
<dbReference type="GO" id="GO:0003774">
    <property type="term" value="F:cytoskeletal motor activity"/>
    <property type="evidence" value="ECO:0007669"/>
    <property type="project" value="InterPro"/>
</dbReference>
<comment type="caution">
    <text evidence="14">The sequence shown here is derived from an EMBL/GenBank/DDBJ whole genome shotgun (WGS) entry which is preliminary data.</text>
</comment>
<dbReference type="InterPro" id="IPR011002">
    <property type="entry name" value="FliG_a-hlx"/>
</dbReference>
<dbReference type="GO" id="GO:0071973">
    <property type="term" value="P:bacterial-type flagellum-dependent cell motility"/>
    <property type="evidence" value="ECO:0007669"/>
    <property type="project" value="InterPro"/>
</dbReference>
<dbReference type="InterPro" id="IPR028263">
    <property type="entry name" value="FliG_N"/>
</dbReference>
<dbReference type="Proteomes" id="UP000078272">
    <property type="component" value="Unassembled WGS sequence"/>
</dbReference>